<dbReference type="PANTHER" id="PTHR33776">
    <property type="entry name" value="ENDO/EXONUCLEASE/PHOSPHATASE DOMAIN-CONTAINING PROTEIN"/>
    <property type="match status" value="1"/>
</dbReference>
<dbReference type="Pfam" id="PF03372">
    <property type="entry name" value="Exo_endo_phos"/>
    <property type="match status" value="1"/>
</dbReference>
<accession>A0AAV7UIP2</accession>
<proteinExistence type="predicted"/>
<dbReference type="Gene3D" id="3.60.10.10">
    <property type="entry name" value="Endonuclease/exonuclease/phosphatase"/>
    <property type="match status" value="1"/>
</dbReference>
<feature type="domain" description="Endonuclease/exonuclease/phosphatase" evidence="1">
    <location>
        <begin position="100"/>
        <end position="284"/>
    </location>
</feature>
<dbReference type="AlphaFoldDB" id="A0AAV7UIP2"/>
<sequence>MRRWRTKGKPVCARLRPSVPRPCPVPVPRGPRALLYTANDLHALNLGCSYICFQSTPKHTKGPFSCKACNFTCNLTIKLQHKATDNHLICNLLNTRSIHKHAIKLWDLLTSSSPEVAFLTETWINSASEPDIAITRPEGYKIARRDRSNKPGGGIAIVHKNTIRVSTSSHDTINSTDHLHFKIHINVNTTLRGTLVYRSKGPRPHLCSDIADTISTQALASTDYILLGDLNFHLENTNDINTTNLIDNLDNLGLKQLITSPTHTAGQTLDLIFSASNHVSFNHTTEPHWTDHRCIHFSFQKPVTHHLTTQPPSRYWNRISTEQLISTLAQAPPPRTPTQPPPTFING</sequence>
<dbReference type="Proteomes" id="UP001066276">
    <property type="component" value="Chromosome 3_1"/>
</dbReference>
<gene>
    <name evidence="2" type="ORF">NDU88_005355</name>
</gene>
<evidence type="ECO:0000259" key="1">
    <source>
        <dbReference type="Pfam" id="PF03372"/>
    </source>
</evidence>
<reference evidence="2" key="1">
    <citation type="journal article" date="2022" name="bioRxiv">
        <title>Sequencing and chromosome-scale assembly of the giantPleurodeles waltlgenome.</title>
        <authorList>
            <person name="Brown T."/>
            <person name="Elewa A."/>
            <person name="Iarovenko S."/>
            <person name="Subramanian E."/>
            <person name="Araus A.J."/>
            <person name="Petzold A."/>
            <person name="Susuki M."/>
            <person name="Suzuki K.-i.T."/>
            <person name="Hayashi T."/>
            <person name="Toyoda A."/>
            <person name="Oliveira C."/>
            <person name="Osipova E."/>
            <person name="Leigh N.D."/>
            <person name="Simon A."/>
            <person name="Yun M.H."/>
        </authorList>
    </citation>
    <scope>NUCLEOTIDE SEQUENCE</scope>
    <source>
        <strain evidence="2">20211129_DDA</strain>
        <tissue evidence="2">Liver</tissue>
    </source>
</reference>
<keyword evidence="3" id="KW-1185">Reference proteome</keyword>
<dbReference type="InterPro" id="IPR036691">
    <property type="entry name" value="Endo/exonu/phosph_ase_sf"/>
</dbReference>
<name>A0AAV7UIP2_PLEWA</name>
<dbReference type="SUPFAM" id="SSF56219">
    <property type="entry name" value="DNase I-like"/>
    <property type="match status" value="1"/>
</dbReference>
<evidence type="ECO:0000313" key="2">
    <source>
        <dbReference type="EMBL" id="KAJ1188596.1"/>
    </source>
</evidence>
<comment type="caution">
    <text evidence="2">The sequence shown here is derived from an EMBL/GenBank/DDBJ whole genome shotgun (WGS) entry which is preliminary data.</text>
</comment>
<evidence type="ECO:0000313" key="3">
    <source>
        <dbReference type="Proteomes" id="UP001066276"/>
    </source>
</evidence>
<dbReference type="InterPro" id="IPR005135">
    <property type="entry name" value="Endo/exonuclease/phosphatase"/>
</dbReference>
<dbReference type="PANTHER" id="PTHR33776:SF3">
    <property type="entry name" value="PHD-TYPE DOMAIN-CONTAINING PROTEIN"/>
    <property type="match status" value="1"/>
</dbReference>
<dbReference type="GO" id="GO:0003824">
    <property type="term" value="F:catalytic activity"/>
    <property type="evidence" value="ECO:0007669"/>
    <property type="project" value="InterPro"/>
</dbReference>
<protein>
    <recommendedName>
        <fullName evidence="1">Endonuclease/exonuclease/phosphatase domain-containing protein</fullName>
    </recommendedName>
</protein>
<dbReference type="EMBL" id="JANPWB010000005">
    <property type="protein sequence ID" value="KAJ1188596.1"/>
    <property type="molecule type" value="Genomic_DNA"/>
</dbReference>
<organism evidence="2 3">
    <name type="scientific">Pleurodeles waltl</name>
    <name type="common">Iberian ribbed newt</name>
    <dbReference type="NCBI Taxonomy" id="8319"/>
    <lineage>
        <taxon>Eukaryota</taxon>
        <taxon>Metazoa</taxon>
        <taxon>Chordata</taxon>
        <taxon>Craniata</taxon>
        <taxon>Vertebrata</taxon>
        <taxon>Euteleostomi</taxon>
        <taxon>Amphibia</taxon>
        <taxon>Batrachia</taxon>
        <taxon>Caudata</taxon>
        <taxon>Salamandroidea</taxon>
        <taxon>Salamandridae</taxon>
        <taxon>Pleurodelinae</taxon>
        <taxon>Pleurodeles</taxon>
    </lineage>
</organism>